<reference evidence="2" key="2">
    <citation type="submission" date="2013-04" db="UniProtKB">
        <authorList>
            <consortium name="EnsemblPlants"/>
        </authorList>
    </citation>
    <scope>IDENTIFICATION</scope>
</reference>
<dbReference type="HOGENOM" id="CLU_2691680_0_0_1"/>
<sequence length="74" mass="8530">MRSPPSHQARRKQHNFLEQLRGKSGGYSYPRKGKRRWEKAHPVLLLQATAALKAPMLRNRSAPESDGRRPRSRA</sequence>
<keyword evidence="3" id="KW-1185">Reference proteome</keyword>
<reference evidence="2" key="1">
    <citation type="journal article" date="2013" name="Nat. Commun.">
        <title>Whole-genome sequencing of Oryza brachyantha reveals mechanisms underlying Oryza genome evolution.</title>
        <authorList>
            <person name="Chen J."/>
            <person name="Huang Q."/>
            <person name="Gao D."/>
            <person name="Wang J."/>
            <person name="Lang Y."/>
            <person name="Liu T."/>
            <person name="Li B."/>
            <person name="Bai Z."/>
            <person name="Luis Goicoechea J."/>
            <person name="Liang C."/>
            <person name="Chen C."/>
            <person name="Zhang W."/>
            <person name="Sun S."/>
            <person name="Liao Y."/>
            <person name="Zhang X."/>
            <person name="Yang L."/>
            <person name="Song C."/>
            <person name="Wang M."/>
            <person name="Shi J."/>
            <person name="Liu G."/>
            <person name="Liu J."/>
            <person name="Zhou H."/>
            <person name="Zhou W."/>
            <person name="Yu Q."/>
            <person name="An N."/>
            <person name="Chen Y."/>
            <person name="Cai Q."/>
            <person name="Wang B."/>
            <person name="Liu B."/>
            <person name="Min J."/>
            <person name="Huang Y."/>
            <person name="Wu H."/>
            <person name="Li Z."/>
            <person name="Zhang Y."/>
            <person name="Yin Y."/>
            <person name="Song W."/>
            <person name="Jiang J."/>
            <person name="Jackson S.A."/>
            <person name="Wing R.A."/>
            <person name="Wang J."/>
            <person name="Chen M."/>
        </authorList>
    </citation>
    <scope>NUCLEOTIDE SEQUENCE [LARGE SCALE GENOMIC DNA]</scope>
    <source>
        <strain evidence="2">cv. IRGC 101232</strain>
    </source>
</reference>
<feature type="region of interest" description="Disordered" evidence="1">
    <location>
        <begin position="1"/>
        <end position="35"/>
    </location>
</feature>
<name>J3LKR9_ORYBR</name>
<proteinExistence type="predicted"/>
<feature type="compositionally biased region" description="Basic and acidic residues" evidence="1">
    <location>
        <begin position="61"/>
        <end position="74"/>
    </location>
</feature>
<evidence type="ECO:0000313" key="2">
    <source>
        <dbReference type="EnsemblPlants" id="OB03G16450.1"/>
    </source>
</evidence>
<protein>
    <submittedName>
        <fullName evidence="2">Uncharacterized protein</fullName>
    </submittedName>
</protein>
<organism evidence="2">
    <name type="scientific">Oryza brachyantha</name>
    <name type="common">malo sina</name>
    <dbReference type="NCBI Taxonomy" id="4533"/>
    <lineage>
        <taxon>Eukaryota</taxon>
        <taxon>Viridiplantae</taxon>
        <taxon>Streptophyta</taxon>
        <taxon>Embryophyta</taxon>
        <taxon>Tracheophyta</taxon>
        <taxon>Spermatophyta</taxon>
        <taxon>Magnoliopsida</taxon>
        <taxon>Liliopsida</taxon>
        <taxon>Poales</taxon>
        <taxon>Poaceae</taxon>
        <taxon>BOP clade</taxon>
        <taxon>Oryzoideae</taxon>
        <taxon>Oryzeae</taxon>
        <taxon>Oryzinae</taxon>
        <taxon>Oryza</taxon>
    </lineage>
</organism>
<evidence type="ECO:0000313" key="3">
    <source>
        <dbReference type="Proteomes" id="UP000006038"/>
    </source>
</evidence>
<evidence type="ECO:0000256" key="1">
    <source>
        <dbReference type="SAM" id="MobiDB-lite"/>
    </source>
</evidence>
<dbReference type="Proteomes" id="UP000006038">
    <property type="component" value="Chromosome 3"/>
</dbReference>
<dbReference type="AlphaFoldDB" id="J3LKR9"/>
<dbReference type="Gramene" id="OB03G16450.1">
    <property type="protein sequence ID" value="OB03G16450.1"/>
    <property type="gene ID" value="OB03G16450"/>
</dbReference>
<dbReference type="EnsemblPlants" id="OB03G16450.1">
    <property type="protein sequence ID" value="OB03G16450.1"/>
    <property type="gene ID" value="OB03G16450"/>
</dbReference>
<feature type="region of interest" description="Disordered" evidence="1">
    <location>
        <begin position="52"/>
        <end position="74"/>
    </location>
</feature>
<accession>J3LKR9</accession>